<name>A0A2H0VCN2_9BACT</name>
<organism evidence="2 3">
    <name type="scientific">Candidatus Doudnabacteria bacterium CG10_big_fil_rev_8_21_14_0_10_41_10</name>
    <dbReference type="NCBI Taxonomy" id="1974551"/>
    <lineage>
        <taxon>Bacteria</taxon>
        <taxon>Candidatus Doudnaibacteriota</taxon>
    </lineage>
</organism>
<comment type="caution">
    <text evidence="2">The sequence shown here is derived from an EMBL/GenBank/DDBJ whole genome shotgun (WGS) entry which is preliminary data.</text>
</comment>
<proteinExistence type="predicted"/>
<evidence type="ECO:0000313" key="3">
    <source>
        <dbReference type="Proteomes" id="UP000230557"/>
    </source>
</evidence>
<dbReference type="EMBL" id="PFAJ01000057">
    <property type="protein sequence ID" value="PIR96864.1"/>
    <property type="molecule type" value="Genomic_DNA"/>
</dbReference>
<feature type="transmembrane region" description="Helical" evidence="1">
    <location>
        <begin position="59"/>
        <end position="82"/>
    </location>
</feature>
<dbReference type="InterPro" id="IPR043993">
    <property type="entry name" value="T4SS_pilin"/>
</dbReference>
<dbReference type="Pfam" id="PF18895">
    <property type="entry name" value="T4SS_pilin"/>
    <property type="match status" value="1"/>
</dbReference>
<feature type="transmembrane region" description="Helical" evidence="1">
    <location>
        <begin position="103"/>
        <end position="124"/>
    </location>
</feature>
<protein>
    <submittedName>
        <fullName evidence="2">Uncharacterized protein</fullName>
    </submittedName>
</protein>
<evidence type="ECO:0000256" key="1">
    <source>
        <dbReference type="SAM" id="Phobius"/>
    </source>
</evidence>
<dbReference type="Proteomes" id="UP000230557">
    <property type="component" value="Unassembled WGS sequence"/>
</dbReference>
<reference evidence="3" key="1">
    <citation type="submission" date="2017-09" db="EMBL/GenBank/DDBJ databases">
        <title>Depth-based differentiation of microbial function through sediment-hosted aquifers and enrichment of novel symbionts in the deep terrestrial subsurface.</title>
        <authorList>
            <person name="Probst A.J."/>
            <person name="Ladd B."/>
            <person name="Jarett J.K."/>
            <person name="Geller-Mcgrath D.E."/>
            <person name="Sieber C.M.K."/>
            <person name="Emerson J.B."/>
            <person name="Anantharaman K."/>
            <person name="Thomas B.C."/>
            <person name="Malmstrom R."/>
            <person name="Stieglmeier M."/>
            <person name="Klingl A."/>
            <person name="Woyke T."/>
            <person name="Ryan C.M."/>
            <person name="Banfield J.F."/>
        </authorList>
    </citation>
    <scope>NUCLEOTIDE SEQUENCE [LARGE SCALE GENOMIC DNA]</scope>
</reference>
<keyword evidence="1" id="KW-1133">Transmembrane helix</keyword>
<dbReference type="AlphaFoldDB" id="A0A2H0VCN2"/>
<keyword evidence="1" id="KW-0472">Membrane</keyword>
<evidence type="ECO:0000313" key="2">
    <source>
        <dbReference type="EMBL" id="PIR96864.1"/>
    </source>
</evidence>
<accession>A0A2H0VCN2</accession>
<gene>
    <name evidence="2" type="ORF">COT91_04345</name>
</gene>
<sequence length="137" mass="14894">MLKKIFQKNIFRNLLLGFCLAMVIAVALLPSTALAIDLEPVKSLADRFKLAKYQTFSEIFTAILKALLSLAFIVAIIFVVLAGYSMVVSRGNEEKVTKAKQSLLWAVIGMIVIVASWIIISIVVETVKTGNVGVPGP</sequence>
<keyword evidence="1" id="KW-0812">Transmembrane</keyword>